<protein>
    <recommendedName>
        <fullName evidence="3">Helix-turn-helix domain-containing protein</fullName>
    </recommendedName>
</protein>
<evidence type="ECO:0008006" key="3">
    <source>
        <dbReference type="Google" id="ProtNLM"/>
    </source>
</evidence>
<sequence>MQQCGEISSGASYTLSEFSSRTGLKRDAIRSARRNGLRVVYRHNRGYILGRDWLSYIDDQEALETDNAPEA</sequence>
<reference evidence="1 2" key="1">
    <citation type="submission" date="2019-02" db="EMBL/GenBank/DDBJ databases">
        <title>Deep-cultivation of Planctomycetes and their phenomic and genomic characterization uncovers novel biology.</title>
        <authorList>
            <person name="Wiegand S."/>
            <person name="Jogler M."/>
            <person name="Boedeker C."/>
            <person name="Pinto D."/>
            <person name="Vollmers J."/>
            <person name="Rivas-Marin E."/>
            <person name="Kohn T."/>
            <person name="Peeters S.H."/>
            <person name="Heuer A."/>
            <person name="Rast P."/>
            <person name="Oberbeckmann S."/>
            <person name="Bunk B."/>
            <person name="Jeske O."/>
            <person name="Meyerdierks A."/>
            <person name="Storesund J.E."/>
            <person name="Kallscheuer N."/>
            <person name="Luecker S."/>
            <person name="Lage O.M."/>
            <person name="Pohl T."/>
            <person name="Merkel B.J."/>
            <person name="Hornburger P."/>
            <person name="Mueller R.-W."/>
            <person name="Bruemmer F."/>
            <person name="Labrenz M."/>
            <person name="Spormann A.M."/>
            <person name="Op den Camp H."/>
            <person name="Overmann J."/>
            <person name="Amann R."/>
            <person name="Jetten M.S.M."/>
            <person name="Mascher T."/>
            <person name="Medema M.H."/>
            <person name="Devos D.P."/>
            <person name="Kaster A.-K."/>
            <person name="Ovreas L."/>
            <person name="Rohde M."/>
            <person name="Galperin M.Y."/>
            <person name="Jogler C."/>
        </authorList>
    </citation>
    <scope>NUCLEOTIDE SEQUENCE [LARGE SCALE GENOMIC DNA]</scope>
    <source>
        <strain evidence="1 2">Pan153</strain>
    </source>
</reference>
<dbReference type="EMBL" id="CP036317">
    <property type="protein sequence ID" value="QDV18735.1"/>
    <property type="molecule type" value="Genomic_DNA"/>
</dbReference>
<evidence type="ECO:0000313" key="2">
    <source>
        <dbReference type="Proteomes" id="UP000320839"/>
    </source>
</evidence>
<proteinExistence type="predicted"/>
<dbReference type="Proteomes" id="UP000320839">
    <property type="component" value="Chromosome"/>
</dbReference>
<accession>A0A518FR13</accession>
<gene>
    <name evidence="1" type="ORF">Pan153_33960</name>
</gene>
<name>A0A518FR13_9PLAN</name>
<dbReference type="AlphaFoldDB" id="A0A518FR13"/>
<evidence type="ECO:0000313" key="1">
    <source>
        <dbReference type="EMBL" id="QDV18735.1"/>
    </source>
</evidence>
<organism evidence="1 2">
    <name type="scientific">Gimesia panareensis</name>
    <dbReference type="NCBI Taxonomy" id="2527978"/>
    <lineage>
        <taxon>Bacteria</taxon>
        <taxon>Pseudomonadati</taxon>
        <taxon>Planctomycetota</taxon>
        <taxon>Planctomycetia</taxon>
        <taxon>Planctomycetales</taxon>
        <taxon>Planctomycetaceae</taxon>
        <taxon>Gimesia</taxon>
    </lineage>
</organism>